<gene>
    <name evidence="1" type="ORF">R5W23_002051</name>
</gene>
<proteinExistence type="predicted"/>
<comment type="caution">
    <text evidence="1">The sequence shown here is derived from an EMBL/GenBank/DDBJ whole genome shotgun (WGS) entry which is preliminary data.</text>
</comment>
<evidence type="ECO:0008006" key="3">
    <source>
        <dbReference type="Google" id="ProtNLM"/>
    </source>
</evidence>
<reference evidence="2" key="1">
    <citation type="journal article" date="2023" name="Mar. Drugs">
        <title>Gemmata algarum, a Novel Planctomycete Isolated from an Algal Mat, Displays Antimicrobial Activity.</title>
        <authorList>
            <person name="Kumar G."/>
            <person name="Kallscheuer N."/>
            <person name="Kashif M."/>
            <person name="Ahamad S."/>
            <person name="Jagadeeshwari U."/>
            <person name="Pannikurungottu S."/>
            <person name="Haufschild T."/>
            <person name="Kabuu M."/>
            <person name="Sasikala C."/>
            <person name="Jogler C."/>
            <person name="Ramana C."/>
        </authorList>
    </citation>
    <scope>NUCLEOTIDE SEQUENCE [LARGE SCALE GENOMIC DNA]</scope>
    <source>
        <strain evidence="2">JC673</strain>
    </source>
</reference>
<name>A0ABU5F264_9BACT</name>
<accession>A0ABU5F264</accession>
<sequence>MTEAEWLVSENPDAMLNALTSPGQRKGILFACACCHRIASTLTAFGSQAIAVAERFADGHANVEELLAINPSPPKITLWDYSDRSDSGAAVACAVDGGEASRRGWKRANQWAAMATTNVPAEWRTQANLLRDIFGNPFRPVTFSLSWRTSTAVALASGMYESRDFSAMPILADALQDAGCDRAEVLEHCQGDGPHVRGCWVVDLVLGRE</sequence>
<keyword evidence="2" id="KW-1185">Reference proteome</keyword>
<organism evidence="1 2">
    <name type="scientific">Gemmata algarum</name>
    <dbReference type="NCBI Taxonomy" id="2975278"/>
    <lineage>
        <taxon>Bacteria</taxon>
        <taxon>Pseudomonadati</taxon>
        <taxon>Planctomycetota</taxon>
        <taxon>Planctomycetia</taxon>
        <taxon>Gemmatales</taxon>
        <taxon>Gemmataceae</taxon>
        <taxon>Gemmata</taxon>
    </lineage>
</organism>
<dbReference type="Proteomes" id="UP001272242">
    <property type="component" value="Unassembled WGS sequence"/>
</dbReference>
<evidence type="ECO:0000313" key="1">
    <source>
        <dbReference type="EMBL" id="MDY3560805.1"/>
    </source>
</evidence>
<protein>
    <recommendedName>
        <fullName evidence="3">SMI1/KNR4 family protein</fullName>
    </recommendedName>
</protein>
<dbReference type="RefSeq" id="WP_320687328.1">
    <property type="nucleotide sequence ID" value="NZ_JAXBLV010000184.1"/>
</dbReference>
<evidence type="ECO:0000313" key="2">
    <source>
        <dbReference type="Proteomes" id="UP001272242"/>
    </source>
</evidence>
<dbReference type="EMBL" id="JAXBLV010000184">
    <property type="protein sequence ID" value="MDY3560805.1"/>
    <property type="molecule type" value="Genomic_DNA"/>
</dbReference>